<dbReference type="Gene3D" id="2.60.40.1080">
    <property type="match status" value="1"/>
</dbReference>
<protein>
    <recommendedName>
        <fullName evidence="1">Surface layer protein bacterial Ig-like domain-containing protein</fullName>
    </recommendedName>
</protein>
<dbReference type="Proteomes" id="UP000012589">
    <property type="component" value="Unassembled WGS sequence"/>
</dbReference>
<evidence type="ECO:0000313" key="2">
    <source>
        <dbReference type="EMBL" id="EMZ24462.1"/>
    </source>
</evidence>
<dbReference type="HOGENOM" id="CLU_1169261_0_0_9"/>
<dbReference type="SUPFAM" id="SSF49373">
    <property type="entry name" value="Invasin/intimin cell-adhesion fragments"/>
    <property type="match status" value="1"/>
</dbReference>
<name>N2A538_9FIRM</name>
<evidence type="ECO:0000313" key="3">
    <source>
        <dbReference type="Proteomes" id="UP000012589"/>
    </source>
</evidence>
<comment type="caution">
    <text evidence="2">The sequence shown here is derived from an EMBL/GenBank/DDBJ whole genome shotgun (WGS) entry which is preliminary data.</text>
</comment>
<dbReference type="AlphaFoldDB" id="N2A538"/>
<dbReference type="Pfam" id="PF22359">
    <property type="entry name" value="Big-like"/>
    <property type="match status" value="1"/>
</dbReference>
<reference evidence="2 3" key="1">
    <citation type="journal article" date="2014" name="Genome Announc.">
        <title>Draft genome sequences of the altered schaedler flora, a defined bacterial community from gnotobiotic mice.</title>
        <authorList>
            <person name="Wannemuehler M.J."/>
            <person name="Overstreet A.M."/>
            <person name="Ward D.V."/>
            <person name="Phillips G.J."/>
        </authorList>
    </citation>
    <scope>NUCLEOTIDE SEQUENCE [LARGE SCALE GENOMIC DNA]</scope>
    <source>
        <strain evidence="2 3">ASF492</strain>
    </source>
</reference>
<evidence type="ECO:0000259" key="1">
    <source>
        <dbReference type="Pfam" id="PF22359"/>
    </source>
</evidence>
<accession>N2A538</accession>
<dbReference type="EMBL" id="AQFT01000096">
    <property type="protein sequence ID" value="EMZ24462.1"/>
    <property type="molecule type" value="Genomic_DNA"/>
</dbReference>
<dbReference type="InterPro" id="IPR008964">
    <property type="entry name" value="Invasin/intimin_cell_adhesion"/>
</dbReference>
<dbReference type="STRING" id="1235802.C823_03147"/>
<dbReference type="InterPro" id="IPR054604">
    <property type="entry name" value="SbsC_Big-like"/>
</dbReference>
<feature type="domain" description="Surface layer protein bacterial Ig-like" evidence="1">
    <location>
        <begin position="63"/>
        <end position="106"/>
    </location>
</feature>
<gene>
    <name evidence="2" type="ORF">C823_03147</name>
</gene>
<dbReference type="PATRIC" id="fig|1235802.3.peg.3330"/>
<organism evidence="2 3">
    <name type="scientific">Eubacterium plexicaudatum ASF492</name>
    <dbReference type="NCBI Taxonomy" id="1235802"/>
    <lineage>
        <taxon>Bacteria</taxon>
        <taxon>Bacillati</taxon>
        <taxon>Bacillota</taxon>
        <taxon>Clostridia</taxon>
        <taxon>Eubacteriales</taxon>
        <taxon>Eubacteriaceae</taxon>
        <taxon>Eubacterium</taxon>
    </lineage>
</organism>
<keyword evidence="3" id="KW-1185">Reference proteome</keyword>
<proteinExistence type="predicted"/>
<sequence length="237" mass="26128">MVLSMRKTKYFFAVAISLLAVLFFGVNKAEAASGLALFNFETANDMKVAKGTKIDLAGDKNASSWTSDNPKVVKVSSKGVATAVKTGKAVVSAKINGQKKECTITVVKDVVKGSSYIKKIYKTWENPESGKKVVIKSGNLKKGLDDFLSYVERENDDEVVYKKCTKIIAVEEDSAGATVYFEALGVLDGKEQKFPCVAVFTNDYEHEEYDYALMLQPVIWITDDNQLLYGAGCFWYA</sequence>